<protein>
    <recommendedName>
        <fullName evidence="5">Release factor glutamine methyltransferase</fullName>
        <shortName evidence="5">RF MTase</shortName>
        <ecNumber evidence="5">2.1.1.297</ecNumber>
    </recommendedName>
    <alternativeName>
        <fullName evidence="5">N5-glutamine methyltransferase PrmC</fullName>
    </alternativeName>
    <alternativeName>
        <fullName evidence="5">Protein-(glutamine-N5) MTase PrmC</fullName>
    </alternativeName>
    <alternativeName>
        <fullName evidence="5">Protein-glutamine N-methyltransferase PrmC</fullName>
    </alternativeName>
</protein>
<gene>
    <name evidence="5 8" type="primary">prmC</name>
    <name evidence="8" type="ORF">GNH96_12750</name>
</gene>
<proteinExistence type="inferred from homology"/>
<dbReference type="InterPro" id="IPR040758">
    <property type="entry name" value="PrmC_N"/>
</dbReference>
<dbReference type="SUPFAM" id="SSF53335">
    <property type="entry name" value="S-adenosyl-L-methionine-dependent methyltransferases"/>
    <property type="match status" value="1"/>
</dbReference>
<dbReference type="Pfam" id="PF13847">
    <property type="entry name" value="Methyltransf_31"/>
    <property type="match status" value="1"/>
</dbReference>
<keyword evidence="1 5" id="KW-0489">Methyltransferase</keyword>
<dbReference type="EC" id="2.1.1.297" evidence="5"/>
<feature type="binding site" evidence="5">
    <location>
        <begin position="117"/>
        <end position="121"/>
    </location>
    <ligand>
        <name>S-adenosyl-L-methionine</name>
        <dbReference type="ChEBI" id="CHEBI:59789"/>
    </ligand>
</feature>
<dbReference type="AlphaFoldDB" id="A0A858QC94"/>
<dbReference type="Pfam" id="PF17827">
    <property type="entry name" value="PrmC_N"/>
    <property type="match status" value="1"/>
</dbReference>
<dbReference type="KEGG" id="metu:GNH96_12750"/>
<keyword evidence="2 5" id="KW-0808">Transferase</keyword>
<feature type="binding site" evidence="5">
    <location>
        <begin position="184"/>
        <end position="187"/>
    </location>
    <ligand>
        <name>substrate</name>
    </ligand>
</feature>
<evidence type="ECO:0000313" key="9">
    <source>
        <dbReference type="Proteomes" id="UP000503004"/>
    </source>
</evidence>
<dbReference type="InterPro" id="IPR029063">
    <property type="entry name" value="SAM-dependent_MTases_sf"/>
</dbReference>
<evidence type="ECO:0000256" key="2">
    <source>
        <dbReference type="ARBA" id="ARBA00022679"/>
    </source>
</evidence>
<dbReference type="Proteomes" id="UP000503004">
    <property type="component" value="Chromosome"/>
</dbReference>
<evidence type="ECO:0000259" key="7">
    <source>
        <dbReference type="Pfam" id="PF17827"/>
    </source>
</evidence>
<keyword evidence="3 5" id="KW-0949">S-adenosyl-L-methionine</keyword>
<dbReference type="PROSITE" id="PS00092">
    <property type="entry name" value="N6_MTASE"/>
    <property type="match status" value="1"/>
</dbReference>
<dbReference type="InterPro" id="IPR050320">
    <property type="entry name" value="N5-glutamine_MTase"/>
</dbReference>
<evidence type="ECO:0000256" key="5">
    <source>
        <dbReference type="HAMAP-Rule" id="MF_02126"/>
    </source>
</evidence>
<comment type="function">
    <text evidence="5">Methylates the class 1 translation termination release factors RF1/PrfA and RF2/PrfB on the glutamine residue of the universally conserved GGQ motif.</text>
</comment>
<dbReference type="EMBL" id="CP046565">
    <property type="protein sequence ID" value="QJD31443.1"/>
    <property type="molecule type" value="Genomic_DNA"/>
</dbReference>
<evidence type="ECO:0000256" key="4">
    <source>
        <dbReference type="ARBA" id="ARBA00048391"/>
    </source>
</evidence>
<sequence>MEAALAYAIGLLGAVSDTARLDAEVLLAHSIGKNRAFLRAWPERLLRPEDQRCFLDHVAQRARGVPVAYLTGEREFWSRSFHVSPEVLIPRPETELLVELAIEAIRREDRPRILDLGTGSGAIAVTLALECPEAEVWAVDVSEPALAVARRNAAQLGAKAIRFLQGCWLAPLPANVRFDLIVSNPPYIGPADPHLLNGDVRYEPRQALVSAGDGLQDITLIAESARQALTSGGGLMFEHGYDQAARVADILTDLGYRDIHHYRDMQGHERVTAARRGARD</sequence>
<dbReference type="InterPro" id="IPR002052">
    <property type="entry name" value="DNA_methylase_N6_adenine_CS"/>
</dbReference>
<dbReference type="FunFam" id="3.40.50.150:FF:000053">
    <property type="entry name" value="Release factor glutamine methyltransferase"/>
    <property type="match status" value="1"/>
</dbReference>
<comment type="catalytic activity">
    <reaction evidence="4 5">
        <text>L-glutaminyl-[peptide chain release factor] + S-adenosyl-L-methionine = N(5)-methyl-L-glutaminyl-[peptide chain release factor] + S-adenosyl-L-homocysteine + H(+)</text>
        <dbReference type="Rhea" id="RHEA:42896"/>
        <dbReference type="Rhea" id="RHEA-COMP:10271"/>
        <dbReference type="Rhea" id="RHEA-COMP:10272"/>
        <dbReference type="ChEBI" id="CHEBI:15378"/>
        <dbReference type="ChEBI" id="CHEBI:30011"/>
        <dbReference type="ChEBI" id="CHEBI:57856"/>
        <dbReference type="ChEBI" id="CHEBI:59789"/>
        <dbReference type="ChEBI" id="CHEBI:61891"/>
        <dbReference type="EC" id="2.1.1.297"/>
    </reaction>
</comment>
<evidence type="ECO:0000256" key="1">
    <source>
        <dbReference type="ARBA" id="ARBA00022603"/>
    </source>
</evidence>
<dbReference type="PANTHER" id="PTHR18895:SF74">
    <property type="entry name" value="MTRF1L RELEASE FACTOR GLUTAMINE METHYLTRANSFERASE"/>
    <property type="match status" value="1"/>
</dbReference>
<feature type="domain" description="Methyltransferase" evidence="6">
    <location>
        <begin position="112"/>
        <end position="241"/>
    </location>
</feature>
<comment type="similarity">
    <text evidence="5">Belongs to the protein N5-glutamine methyltransferase family. PrmC subfamily.</text>
</comment>
<dbReference type="InterPro" id="IPR025714">
    <property type="entry name" value="Methyltranfer_dom"/>
</dbReference>
<evidence type="ECO:0000313" key="8">
    <source>
        <dbReference type="EMBL" id="QJD31443.1"/>
    </source>
</evidence>
<organism evidence="8 9">
    <name type="scientific">Methylococcus geothermalis</name>
    <dbReference type="NCBI Taxonomy" id="2681310"/>
    <lineage>
        <taxon>Bacteria</taxon>
        <taxon>Pseudomonadati</taxon>
        <taxon>Pseudomonadota</taxon>
        <taxon>Gammaproteobacteria</taxon>
        <taxon>Methylococcales</taxon>
        <taxon>Methylococcaceae</taxon>
        <taxon>Methylococcus</taxon>
    </lineage>
</organism>
<accession>A0A858QC94</accession>
<evidence type="ECO:0000259" key="6">
    <source>
        <dbReference type="Pfam" id="PF13847"/>
    </source>
</evidence>
<dbReference type="Gene3D" id="1.10.8.10">
    <property type="entry name" value="DNA helicase RuvA subunit, C-terminal domain"/>
    <property type="match status" value="1"/>
</dbReference>
<dbReference type="HAMAP" id="MF_02126">
    <property type="entry name" value="RF_methyltr_PrmC"/>
    <property type="match status" value="1"/>
</dbReference>
<dbReference type="InterPro" id="IPR004556">
    <property type="entry name" value="HemK-like"/>
</dbReference>
<dbReference type="GO" id="GO:0032259">
    <property type="term" value="P:methylation"/>
    <property type="evidence" value="ECO:0007669"/>
    <property type="project" value="UniProtKB-KW"/>
</dbReference>
<name>A0A858QC94_9GAMM</name>
<dbReference type="PANTHER" id="PTHR18895">
    <property type="entry name" value="HEMK METHYLTRANSFERASE"/>
    <property type="match status" value="1"/>
</dbReference>
<feature type="binding site" evidence="5">
    <location>
        <position position="168"/>
    </location>
    <ligand>
        <name>S-adenosyl-L-methionine</name>
        <dbReference type="ChEBI" id="CHEBI:59789"/>
    </ligand>
</feature>
<dbReference type="GO" id="GO:0102559">
    <property type="term" value="F:peptide chain release factor N(5)-glutamine methyltransferase activity"/>
    <property type="evidence" value="ECO:0007669"/>
    <property type="project" value="UniProtKB-EC"/>
</dbReference>
<dbReference type="NCBIfam" id="TIGR00536">
    <property type="entry name" value="hemK_fam"/>
    <property type="match status" value="1"/>
</dbReference>
<reference evidence="9" key="1">
    <citation type="submission" date="2019-12" db="EMBL/GenBank/DDBJ databases">
        <authorList>
            <person name="Awala S.I."/>
            <person name="Rhee S.K."/>
        </authorList>
    </citation>
    <scope>NUCLEOTIDE SEQUENCE [LARGE SCALE GENOMIC DNA]</scope>
    <source>
        <strain evidence="9">IM1</strain>
    </source>
</reference>
<dbReference type="GO" id="GO:0003676">
    <property type="term" value="F:nucleic acid binding"/>
    <property type="evidence" value="ECO:0007669"/>
    <property type="project" value="InterPro"/>
</dbReference>
<feature type="binding site" evidence="5">
    <location>
        <position position="140"/>
    </location>
    <ligand>
        <name>S-adenosyl-L-methionine</name>
        <dbReference type="ChEBI" id="CHEBI:59789"/>
    </ligand>
</feature>
<feature type="binding site" evidence="5">
    <location>
        <position position="184"/>
    </location>
    <ligand>
        <name>S-adenosyl-L-methionine</name>
        <dbReference type="ChEBI" id="CHEBI:59789"/>
    </ligand>
</feature>
<keyword evidence="9" id="KW-1185">Reference proteome</keyword>
<dbReference type="Gene3D" id="3.40.50.150">
    <property type="entry name" value="Vaccinia Virus protein VP39"/>
    <property type="match status" value="1"/>
</dbReference>
<evidence type="ECO:0000256" key="3">
    <source>
        <dbReference type="ARBA" id="ARBA00022691"/>
    </source>
</evidence>
<feature type="domain" description="Release factor glutamine methyltransferase N-terminal" evidence="7">
    <location>
        <begin position="4"/>
        <end position="72"/>
    </location>
</feature>
<dbReference type="NCBIfam" id="TIGR03534">
    <property type="entry name" value="RF_mod_PrmC"/>
    <property type="match status" value="1"/>
</dbReference>
<dbReference type="CDD" id="cd02440">
    <property type="entry name" value="AdoMet_MTases"/>
    <property type="match status" value="1"/>
</dbReference>
<dbReference type="InterPro" id="IPR019874">
    <property type="entry name" value="RF_methyltr_PrmC"/>
</dbReference>